<keyword evidence="3" id="KW-0597">Phosphoprotein</keyword>
<dbReference type="RefSeq" id="WP_081693318.1">
    <property type="nucleotide sequence ID" value="NZ_AUAE01000018.1"/>
</dbReference>
<dbReference type="Pfam" id="PF00512">
    <property type="entry name" value="HisKA"/>
    <property type="match status" value="1"/>
</dbReference>
<dbReference type="SUPFAM" id="SSF47384">
    <property type="entry name" value="Homodimeric domain of signal transducing histidine kinase"/>
    <property type="match status" value="1"/>
</dbReference>
<dbReference type="AlphaFoldDB" id="A0A0F5JKN5"/>
<dbReference type="Gene3D" id="1.10.287.130">
    <property type="match status" value="1"/>
</dbReference>
<comment type="caution">
    <text evidence="9">The sequence shown here is derived from an EMBL/GenBank/DDBJ whole genome shotgun (WGS) entry which is preliminary data.</text>
</comment>
<keyword evidence="7" id="KW-1133">Transmembrane helix</keyword>
<dbReference type="InterPro" id="IPR036890">
    <property type="entry name" value="HATPase_C_sf"/>
</dbReference>
<dbReference type="GO" id="GO:0000155">
    <property type="term" value="F:phosphorelay sensor kinase activity"/>
    <property type="evidence" value="ECO:0007669"/>
    <property type="project" value="InterPro"/>
</dbReference>
<evidence type="ECO:0000256" key="5">
    <source>
        <dbReference type="ARBA" id="ARBA00022777"/>
    </source>
</evidence>
<reference evidence="9 10" key="1">
    <citation type="submission" date="2013-04" db="EMBL/GenBank/DDBJ databases">
        <title>The Genome Sequence of Parabacteroides gordonii DSM 23371.</title>
        <authorList>
            <consortium name="The Broad Institute Genomics Platform"/>
            <person name="Earl A."/>
            <person name="Ward D."/>
            <person name="Feldgarden M."/>
            <person name="Gevers D."/>
            <person name="Martens E."/>
            <person name="Sakamoto M."/>
            <person name="Benno Y."/>
            <person name="Suzuki N."/>
            <person name="Matsunaga N."/>
            <person name="Koshihara K."/>
            <person name="Seki M."/>
            <person name="Komiya H."/>
            <person name="Walker B."/>
            <person name="Young S."/>
            <person name="Zeng Q."/>
            <person name="Gargeya S."/>
            <person name="Fitzgerald M."/>
            <person name="Haas B."/>
            <person name="Abouelleil A."/>
            <person name="Allen A.W."/>
            <person name="Alvarado L."/>
            <person name="Arachchi H.M."/>
            <person name="Berlin A.M."/>
            <person name="Chapman S.B."/>
            <person name="Gainer-Dewar J."/>
            <person name="Goldberg J."/>
            <person name="Griggs A."/>
            <person name="Gujja S."/>
            <person name="Hansen M."/>
            <person name="Howarth C."/>
            <person name="Imamovic A."/>
            <person name="Ireland A."/>
            <person name="Larimer J."/>
            <person name="McCowan C."/>
            <person name="Murphy C."/>
            <person name="Pearson M."/>
            <person name="Poon T.W."/>
            <person name="Priest M."/>
            <person name="Roberts A."/>
            <person name="Saif S."/>
            <person name="Shea T."/>
            <person name="Sisk P."/>
            <person name="Sykes S."/>
            <person name="Wortman J."/>
            <person name="Nusbaum C."/>
            <person name="Birren B."/>
        </authorList>
    </citation>
    <scope>NUCLEOTIDE SEQUENCE [LARGE SCALE GENOMIC DNA]</scope>
    <source>
        <strain evidence="9 10">MS-1</strain>
    </source>
</reference>
<feature type="domain" description="Histidine kinase" evidence="8">
    <location>
        <begin position="218"/>
        <end position="434"/>
    </location>
</feature>
<dbReference type="InterPro" id="IPR003594">
    <property type="entry name" value="HATPase_dom"/>
</dbReference>
<evidence type="ECO:0000313" key="9">
    <source>
        <dbReference type="EMBL" id="KKB58348.1"/>
    </source>
</evidence>
<dbReference type="EC" id="2.7.13.3" evidence="2"/>
<dbReference type="Proteomes" id="UP000033035">
    <property type="component" value="Unassembled WGS sequence"/>
</dbReference>
<dbReference type="InterPro" id="IPR036097">
    <property type="entry name" value="HisK_dim/P_sf"/>
</dbReference>
<sequence>MKTKSLFTRGVKIVYIVVLLLYAVSASSQNERGRIRTDSLRNVLQKAKTPEEKLTVLKELTTINRQQKVDVSLGKELVDMMRVKIQTLRRDGELKEAIQVYKNMLETNAAINDKAFDRQMTQIRVLNDLNDTEKRVRELNYQNEQIASRQRQLIHILVTIGVLLILLSLLYRLYLRARRLKNELLQEKYSLVESEKQLRVIKEEAVEANRLKTVFISNISHEVRTPLNAIVGFSELLVDNSFQEKEKKTFATTIKHSSGLLMNLINDVLDLSRLESGNYSFTIKEWDIVVLCREVAAFMENKARSGVKLNSVFPVDSFLLNTDRFRLQQLLGHLLSNALKFTPTGEVNLSFEIDRENNTVRFIVSDTGCGVPEEMAEKIFERFEKLDDFKQGTGLGLTICRNIADRFGGSLYLDTSSGKEARGACFVFIHPCGLENSKD</sequence>
<protein>
    <recommendedName>
        <fullName evidence="2">histidine kinase</fullName>
        <ecNumber evidence="2">2.7.13.3</ecNumber>
    </recommendedName>
</protein>
<dbReference type="PANTHER" id="PTHR43711">
    <property type="entry name" value="TWO-COMPONENT HISTIDINE KINASE"/>
    <property type="match status" value="1"/>
</dbReference>
<dbReference type="STRING" id="1203610.HMPREF1536_01223"/>
<keyword evidence="10" id="KW-1185">Reference proteome</keyword>
<evidence type="ECO:0000259" key="8">
    <source>
        <dbReference type="PROSITE" id="PS50109"/>
    </source>
</evidence>
<dbReference type="SMART" id="SM00387">
    <property type="entry name" value="HATPase_c"/>
    <property type="match status" value="1"/>
</dbReference>
<dbReference type="SMART" id="SM00388">
    <property type="entry name" value="HisKA"/>
    <property type="match status" value="1"/>
</dbReference>
<evidence type="ECO:0000256" key="7">
    <source>
        <dbReference type="SAM" id="Phobius"/>
    </source>
</evidence>
<evidence type="ECO:0000313" key="10">
    <source>
        <dbReference type="Proteomes" id="UP000033035"/>
    </source>
</evidence>
<dbReference type="SUPFAM" id="SSF55874">
    <property type="entry name" value="ATPase domain of HSP90 chaperone/DNA topoisomerase II/histidine kinase"/>
    <property type="match status" value="1"/>
</dbReference>
<proteinExistence type="predicted"/>
<dbReference type="InterPro" id="IPR004358">
    <property type="entry name" value="Sig_transdc_His_kin-like_C"/>
</dbReference>
<name>A0A0F5JKN5_9BACT</name>
<evidence type="ECO:0000256" key="4">
    <source>
        <dbReference type="ARBA" id="ARBA00022679"/>
    </source>
</evidence>
<keyword evidence="7" id="KW-0812">Transmembrane</keyword>
<dbReference type="PROSITE" id="PS50109">
    <property type="entry name" value="HIS_KIN"/>
    <property type="match status" value="1"/>
</dbReference>
<evidence type="ECO:0000256" key="1">
    <source>
        <dbReference type="ARBA" id="ARBA00000085"/>
    </source>
</evidence>
<accession>A0A0F5JKN5</accession>
<dbReference type="PRINTS" id="PR00344">
    <property type="entry name" value="BCTRLSENSOR"/>
</dbReference>
<organism evidence="9 10">
    <name type="scientific">Parabacteroides gordonii MS-1 = DSM 23371</name>
    <dbReference type="NCBI Taxonomy" id="1203610"/>
    <lineage>
        <taxon>Bacteria</taxon>
        <taxon>Pseudomonadati</taxon>
        <taxon>Bacteroidota</taxon>
        <taxon>Bacteroidia</taxon>
        <taxon>Bacteroidales</taxon>
        <taxon>Tannerellaceae</taxon>
        <taxon>Parabacteroides</taxon>
    </lineage>
</organism>
<evidence type="ECO:0000256" key="2">
    <source>
        <dbReference type="ARBA" id="ARBA00012438"/>
    </source>
</evidence>
<keyword evidence="6" id="KW-0902">Two-component regulatory system</keyword>
<keyword evidence="5" id="KW-0418">Kinase</keyword>
<keyword evidence="7" id="KW-0472">Membrane</keyword>
<dbReference type="PATRIC" id="fig|1203610.3.peg.1247"/>
<evidence type="ECO:0000256" key="6">
    <source>
        <dbReference type="ARBA" id="ARBA00023012"/>
    </source>
</evidence>
<feature type="transmembrane region" description="Helical" evidence="7">
    <location>
        <begin position="153"/>
        <end position="174"/>
    </location>
</feature>
<dbReference type="HOGENOM" id="CLU_000445_89_13_10"/>
<dbReference type="PANTHER" id="PTHR43711:SF31">
    <property type="entry name" value="HISTIDINE KINASE"/>
    <property type="match status" value="1"/>
</dbReference>
<keyword evidence="4" id="KW-0808">Transferase</keyword>
<gene>
    <name evidence="9" type="ORF">HMPREF1536_01223</name>
</gene>
<comment type="catalytic activity">
    <reaction evidence="1">
        <text>ATP + protein L-histidine = ADP + protein N-phospho-L-histidine.</text>
        <dbReference type="EC" id="2.7.13.3"/>
    </reaction>
</comment>
<dbReference type="InterPro" id="IPR005467">
    <property type="entry name" value="His_kinase_dom"/>
</dbReference>
<dbReference type="InterPro" id="IPR003661">
    <property type="entry name" value="HisK_dim/P_dom"/>
</dbReference>
<evidence type="ECO:0000256" key="3">
    <source>
        <dbReference type="ARBA" id="ARBA00022553"/>
    </source>
</evidence>
<dbReference type="EMBL" id="AQHW01000009">
    <property type="protein sequence ID" value="KKB58348.1"/>
    <property type="molecule type" value="Genomic_DNA"/>
</dbReference>
<dbReference type="Pfam" id="PF02518">
    <property type="entry name" value="HATPase_c"/>
    <property type="match status" value="1"/>
</dbReference>
<dbReference type="CDD" id="cd00082">
    <property type="entry name" value="HisKA"/>
    <property type="match status" value="1"/>
</dbReference>
<dbReference type="Gene3D" id="3.30.565.10">
    <property type="entry name" value="Histidine kinase-like ATPase, C-terminal domain"/>
    <property type="match status" value="1"/>
</dbReference>
<dbReference type="InterPro" id="IPR050736">
    <property type="entry name" value="Sensor_HK_Regulatory"/>
</dbReference>